<feature type="domain" description="HTH luxR-type" evidence="2">
    <location>
        <begin position="159"/>
        <end position="221"/>
    </location>
</feature>
<dbReference type="InterPro" id="IPR013656">
    <property type="entry name" value="PAS_4"/>
</dbReference>
<gene>
    <name evidence="3" type="ORF">EDC52_101385</name>
</gene>
<comment type="caution">
    <text evidence="3">The sequence shown here is derived from an EMBL/GenBank/DDBJ whole genome shotgun (WGS) entry which is preliminary data.</text>
</comment>
<dbReference type="Gene3D" id="1.10.10.10">
    <property type="entry name" value="Winged helix-like DNA-binding domain superfamily/Winged helix DNA-binding domain"/>
    <property type="match status" value="1"/>
</dbReference>
<reference evidence="3 4" key="1">
    <citation type="submission" date="2019-03" db="EMBL/GenBank/DDBJ databases">
        <title>Genomic Encyclopedia of Type Strains, Phase IV (KMG-IV): sequencing the most valuable type-strain genomes for metagenomic binning, comparative biology and taxonomic classification.</title>
        <authorList>
            <person name="Goeker M."/>
        </authorList>
    </citation>
    <scope>NUCLEOTIDE SEQUENCE [LARGE SCALE GENOMIC DNA]</scope>
    <source>
        <strain evidence="3 4">DSM 19580</strain>
    </source>
</reference>
<dbReference type="SMART" id="SM00421">
    <property type="entry name" value="HTH_LUXR"/>
    <property type="match status" value="1"/>
</dbReference>
<keyword evidence="4" id="KW-1185">Reference proteome</keyword>
<evidence type="ECO:0000313" key="4">
    <source>
        <dbReference type="Proteomes" id="UP000295719"/>
    </source>
</evidence>
<dbReference type="InterPro" id="IPR000792">
    <property type="entry name" value="Tscrpt_reg_LuxR_C"/>
</dbReference>
<evidence type="ECO:0000313" key="3">
    <source>
        <dbReference type="EMBL" id="TCW00042.1"/>
    </source>
</evidence>
<dbReference type="RefSeq" id="WP_131863562.1">
    <property type="nucleotide sequence ID" value="NZ_SMCR01000001.1"/>
</dbReference>
<dbReference type="PROSITE" id="PS50043">
    <property type="entry name" value="HTH_LUXR_2"/>
    <property type="match status" value="1"/>
</dbReference>
<dbReference type="CDD" id="cd06170">
    <property type="entry name" value="LuxR_C_like"/>
    <property type="match status" value="1"/>
</dbReference>
<organism evidence="3 4">
    <name type="scientific">Biostraticola tofi</name>
    <dbReference type="NCBI Taxonomy" id="466109"/>
    <lineage>
        <taxon>Bacteria</taxon>
        <taxon>Pseudomonadati</taxon>
        <taxon>Pseudomonadota</taxon>
        <taxon>Gammaproteobacteria</taxon>
        <taxon>Enterobacterales</taxon>
        <taxon>Bruguierivoracaceae</taxon>
        <taxon>Biostraticola</taxon>
    </lineage>
</organism>
<dbReference type="GO" id="GO:0006355">
    <property type="term" value="P:regulation of DNA-templated transcription"/>
    <property type="evidence" value="ECO:0007669"/>
    <property type="project" value="InterPro"/>
</dbReference>
<dbReference type="Gene3D" id="3.30.450.20">
    <property type="entry name" value="PAS domain"/>
    <property type="match status" value="1"/>
</dbReference>
<dbReference type="EMBL" id="SMCR01000001">
    <property type="protein sequence ID" value="TCW00042.1"/>
    <property type="molecule type" value="Genomic_DNA"/>
</dbReference>
<dbReference type="SUPFAM" id="SSF46894">
    <property type="entry name" value="C-terminal effector domain of the bipartite response regulators"/>
    <property type="match status" value="1"/>
</dbReference>
<dbReference type="GO" id="GO:0003677">
    <property type="term" value="F:DNA binding"/>
    <property type="evidence" value="ECO:0007669"/>
    <property type="project" value="UniProtKB-KW"/>
</dbReference>
<accession>A0A4R3Z2M0</accession>
<evidence type="ECO:0000259" key="2">
    <source>
        <dbReference type="PROSITE" id="PS50043"/>
    </source>
</evidence>
<protein>
    <submittedName>
        <fullName evidence="3">PAS domain-containing protein</fullName>
    </submittedName>
</protein>
<dbReference type="InterPro" id="IPR016032">
    <property type="entry name" value="Sig_transdc_resp-reg_C-effctor"/>
</dbReference>
<name>A0A4R3Z2M0_9GAMM</name>
<evidence type="ECO:0000256" key="1">
    <source>
        <dbReference type="ARBA" id="ARBA00023125"/>
    </source>
</evidence>
<dbReference type="Proteomes" id="UP000295719">
    <property type="component" value="Unassembled WGS sequence"/>
</dbReference>
<dbReference type="AlphaFoldDB" id="A0A4R3Z2M0"/>
<dbReference type="InterPro" id="IPR036388">
    <property type="entry name" value="WH-like_DNA-bd_sf"/>
</dbReference>
<dbReference type="OrthoDB" id="6191871at2"/>
<proteinExistence type="predicted"/>
<keyword evidence="1" id="KW-0238">DNA-binding</keyword>
<sequence length="241" mass="27691">METEIMSFSVNNELDVHSTSFDAFISYMDTSTDFWVIKDAESRFVYGNDVMLHYSGLPKGFDIKGKLDSECPAPWSEHEEIIQANDKNVMARKQTIPVLNTFTFGGKEKRIQPFLLEITPLIKEGRSIGIVGRGKKLEIYSMYHFENGFHPETLSFGPPDKLFTDQEFNVIFFTLQSMSAKEIAKKLNLSHRTIENKLAIIYQKIDVNSLVQLKEYCRAHGYYNYAPTLYINPNSYIPLVS</sequence>
<dbReference type="Pfam" id="PF08448">
    <property type="entry name" value="PAS_4"/>
    <property type="match status" value="1"/>
</dbReference>
<dbReference type="Pfam" id="PF00196">
    <property type="entry name" value="GerE"/>
    <property type="match status" value="1"/>
</dbReference>